<dbReference type="InterPro" id="IPR036866">
    <property type="entry name" value="RibonucZ/Hydroxyglut_hydro"/>
</dbReference>
<dbReference type="InterPro" id="IPR047151">
    <property type="entry name" value="RNZ2-like"/>
</dbReference>
<keyword evidence="5" id="KW-0819">tRNA processing</keyword>
<dbReference type="Gene3D" id="3.60.15.10">
    <property type="entry name" value="Ribonuclease Z/Hydroxyacylglutathione hydrolase-like"/>
    <property type="match status" value="3"/>
</dbReference>
<dbReference type="Pfam" id="PF13691">
    <property type="entry name" value="Lactamase_B_4"/>
    <property type="match status" value="1"/>
</dbReference>
<proteinExistence type="inferred from homology"/>
<keyword evidence="16" id="KW-1185">Reference proteome</keyword>
<name>A0A485L7Y2_9STRA</name>
<evidence type="ECO:0000256" key="7">
    <source>
        <dbReference type="ARBA" id="ARBA00022723"/>
    </source>
</evidence>
<evidence type="ECO:0000259" key="12">
    <source>
        <dbReference type="Pfam" id="PF12706"/>
    </source>
</evidence>
<evidence type="ECO:0000256" key="10">
    <source>
        <dbReference type="ARBA" id="ARBA00022833"/>
    </source>
</evidence>
<dbReference type="SUPFAM" id="SSF56281">
    <property type="entry name" value="Metallo-hydrolase/oxidoreductase"/>
    <property type="match status" value="2"/>
</dbReference>
<dbReference type="GO" id="GO:0005739">
    <property type="term" value="C:mitochondrion"/>
    <property type="evidence" value="ECO:0007669"/>
    <property type="project" value="TreeGrafter"/>
</dbReference>
<evidence type="ECO:0000256" key="11">
    <source>
        <dbReference type="SAM" id="MobiDB-lite"/>
    </source>
</evidence>
<reference evidence="15 16" key="1">
    <citation type="submission" date="2019-03" db="EMBL/GenBank/DDBJ databases">
        <authorList>
            <person name="Gaulin E."/>
            <person name="Dumas B."/>
        </authorList>
    </citation>
    <scope>NUCLEOTIDE SEQUENCE [LARGE SCALE GENOMIC DNA]</scope>
    <source>
        <strain evidence="15">CBS 568.67</strain>
    </source>
</reference>
<dbReference type="CDD" id="cd07718">
    <property type="entry name" value="RNaseZ_ELAC1_ELAC2-C-term-like_MBL-fold"/>
    <property type="match status" value="1"/>
</dbReference>
<sequence length="1000" mass="108843">MLCRDSSPVIGRWSPPIKTRCRPQSATRAPSKLAKNIRHDAADTADVGASSIFLVKLTLMRLHTQVSMEVLGTGTDGTESSVVFSVKKHGIYSDDVTVVQRYMFNCGEGTQRLCNEHGLKLGFMNTLFLSRVDPLTCSGIPGMILALGTCGTRDLDIVGPVGTHAFVASTKSFARRNYPVITCTEVDLILGQPTPQDDHIKHVAASSHAPVLEDAFVCITPVSVRKRTATRTPPPSISCRQCETSTAPSVAGLASQGPAAARPAPKSTREQRMVAWLTGFYQAKDASKVPYVHVILNKYQGRHDELRRMLFGKYGAMPVPSSSSESGSSDDNDDDDDDDDDKSGDETTSREGDKENTDRNTTPPTSEVALEKSTNEATSAADENDEASASSSEDDEADQHHEDKASMEAWLSAFYKKHNPAMLARLPTVLKTYQGREDQLKRMLEQKYTTIPSSTTTHNDDDTRPTKKAKTADDDIVAAVARETFLDPSPSPPPLVFHHDQLVLYVLEFKGTSPCVVWVVDVPDTTWLTAVADRLTACATHRPALVVHFTGSHLARHPQYVQWVTSNSTDCTRHVLLAGAAVDGFQDGALGLNFHASAALRLQLHAKSPALFPLAPAFRSLAACTSPHRLRLRMSETSVYDVAQPRMTYQLTTAKASQVVGIHIDATLWPTVAASPPLPPQDPISPTLTFLGTGCAAPSKLRNSSGIYLAHGPPLPSGVRRGMLLDCGEGTFGQLWRQFGASTLPRLATLQCIWISHKHADHHCGLLRVLLERHRAILQSSAVHPAAPPPLVVVAPDAVLAYVARWQPAPWLADVHLVTCAAFNHAAHPLRPMLLQLTGFQDLWSVPVHHCHDSYGLVVVLASGLKLVYSGDTRPCERLIHEGFRPHVLIHEATFEDSMWEDARQKNHSTVGEAVDVGARMEAQLVLLTHFSQRYPTLPPRQQGMHHGAPPLGFAFDGMHLALDMRQPHVVGAKLDAFMRALATTSEKNSCGGGSSSIMT</sequence>
<evidence type="ECO:0000256" key="3">
    <source>
        <dbReference type="ARBA" id="ARBA00007823"/>
    </source>
</evidence>
<evidence type="ECO:0000259" key="13">
    <source>
        <dbReference type="Pfam" id="PF13691"/>
    </source>
</evidence>
<dbReference type="EMBL" id="CAADRA010006205">
    <property type="protein sequence ID" value="VFT94288.1"/>
    <property type="molecule type" value="Genomic_DNA"/>
</dbReference>
<feature type="compositionally biased region" description="Acidic residues" evidence="11">
    <location>
        <begin position="328"/>
        <end position="343"/>
    </location>
</feature>
<evidence type="ECO:0000256" key="9">
    <source>
        <dbReference type="ARBA" id="ARBA00022801"/>
    </source>
</evidence>
<accession>A0A485L7Y2</accession>
<gene>
    <name evidence="15" type="primary">Aste57867_17535</name>
    <name evidence="14" type="ORF">As57867_017475</name>
    <name evidence="15" type="ORF">ASTE57867_17535</name>
</gene>
<feature type="region of interest" description="Disordered" evidence="11">
    <location>
        <begin position="250"/>
        <end position="269"/>
    </location>
</feature>
<evidence type="ECO:0000256" key="5">
    <source>
        <dbReference type="ARBA" id="ARBA00022694"/>
    </source>
</evidence>
<dbReference type="EMBL" id="VJMH01006184">
    <property type="protein sequence ID" value="KAF0691187.1"/>
    <property type="molecule type" value="Genomic_DNA"/>
</dbReference>
<comment type="similarity">
    <text evidence="3">Belongs to the RNase Z family.</text>
</comment>
<dbReference type="Pfam" id="PF12706">
    <property type="entry name" value="Lactamase_B_2"/>
    <property type="match status" value="1"/>
</dbReference>
<dbReference type="OrthoDB" id="527344at2759"/>
<keyword evidence="8" id="KW-0255">Endonuclease</keyword>
<dbReference type="Proteomes" id="UP000332933">
    <property type="component" value="Unassembled WGS sequence"/>
</dbReference>
<feature type="domain" description="Metallo-beta-lactamase" evidence="12">
    <location>
        <begin position="723"/>
        <end position="931"/>
    </location>
</feature>
<evidence type="ECO:0000313" key="16">
    <source>
        <dbReference type="Proteomes" id="UP000332933"/>
    </source>
</evidence>
<keyword evidence="7" id="KW-0479">Metal-binding</keyword>
<evidence type="ECO:0000256" key="8">
    <source>
        <dbReference type="ARBA" id="ARBA00022759"/>
    </source>
</evidence>
<dbReference type="PANTHER" id="PTHR12553">
    <property type="entry name" value="ZINC PHOSPHODIESTERASE ELAC PROTEIN 2"/>
    <property type="match status" value="1"/>
</dbReference>
<evidence type="ECO:0000256" key="4">
    <source>
        <dbReference type="ARBA" id="ARBA00012477"/>
    </source>
</evidence>
<keyword evidence="10" id="KW-0862">Zinc</keyword>
<feature type="domain" description="tRNase Z endonuclease" evidence="13">
    <location>
        <begin position="100"/>
        <end position="131"/>
    </location>
</feature>
<dbReference type="PANTHER" id="PTHR12553:SF49">
    <property type="entry name" value="ZINC PHOSPHODIESTERASE ELAC PROTEIN 2"/>
    <property type="match status" value="1"/>
</dbReference>
<dbReference type="EC" id="3.1.26.11" evidence="4"/>
<comment type="cofactor">
    <cofactor evidence="2">
        <name>Zn(2+)</name>
        <dbReference type="ChEBI" id="CHEBI:29105"/>
    </cofactor>
</comment>
<feature type="region of interest" description="Disordered" evidence="11">
    <location>
        <begin position="316"/>
        <end position="404"/>
    </location>
</feature>
<protein>
    <recommendedName>
        <fullName evidence="4">ribonuclease Z</fullName>
        <ecNumber evidence="4">3.1.26.11</ecNumber>
    </recommendedName>
</protein>
<evidence type="ECO:0000313" key="15">
    <source>
        <dbReference type="EMBL" id="VFT94288.1"/>
    </source>
</evidence>
<dbReference type="GO" id="GO:0046872">
    <property type="term" value="F:metal ion binding"/>
    <property type="evidence" value="ECO:0007669"/>
    <property type="project" value="UniProtKB-KW"/>
</dbReference>
<feature type="compositionally biased region" description="Basic and acidic residues" evidence="11">
    <location>
        <begin position="344"/>
        <end position="358"/>
    </location>
</feature>
<evidence type="ECO:0000313" key="14">
    <source>
        <dbReference type="EMBL" id="KAF0691187.1"/>
    </source>
</evidence>
<keyword evidence="9" id="KW-0378">Hydrolase</keyword>
<evidence type="ECO:0000256" key="6">
    <source>
        <dbReference type="ARBA" id="ARBA00022722"/>
    </source>
</evidence>
<keyword evidence="6" id="KW-0540">Nuclease</keyword>
<organism evidence="15 16">
    <name type="scientific">Aphanomyces stellatus</name>
    <dbReference type="NCBI Taxonomy" id="120398"/>
    <lineage>
        <taxon>Eukaryota</taxon>
        <taxon>Sar</taxon>
        <taxon>Stramenopiles</taxon>
        <taxon>Oomycota</taxon>
        <taxon>Saprolegniomycetes</taxon>
        <taxon>Saprolegniales</taxon>
        <taxon>Verrucalvaceae</taxon>
        <taxon>Aphanomyces</taxon>
    </lineage>
</organism>
<dbReference type="GO" id="GO:1990180">
    <property type="term" value="P:mitochondrial tRNA 3'-end processing"/>
    <property type="evidence" value="ECO:0007669"/>
    <property type="project" value="TreeGrafter"/>
</dbReference>
<evidence type="ECO:0000256" key="2">
    <source>
        <dbReference type="ARBA" id="ARBA00001947"/>
    </source>
</evidence>
<dbReference type="InterPro" id="IPR001279">
    <property type="entry name" value="Metallo-B-lactamas"/>
</dbReference>
<dbReference type="AlphaFoldDB" id="A0A485L7Y2"/>
<feature type="region of interest" description="Disordered" evidence="11">
    <location>
        <begin position="448"/>
        <end position="472"/>
    </location>
</feature>
<feature type="compositionally biased region" description="Basic and acidic residues" evidence="11">
    <location>
        <begin position="458"/>
        <end position="472"/>
    </location>
</feature>
<feature type="compositionally biased region" description="Polar residues" evidence="11">
    <location>
        <begin position="448"/>
        <end position="457"/>
    </location>
</feature>
<reference evidence="14" key="2">
    <citation type="submission" date="2019-06" db="EMBL/GenBank/DDBJ databases">
        <title>Genomics analysis of Aphanomyces spp. identifies a new class of oomycete effector associated with host adaptation.</title>
        <authorList>
            <person name="Gaulin E."/>
        </authorList>
    </citation>
    <scope>NUCLEOTIDE SEQUENCE</scope>
    <source>
        <strain evidence="14">CBS 578.67</strain>
    </source>
</reference>
<dbReference type="InterPro" id="IPR027794">
    <property type="entry name" value="tRNase_Z_dom"/>
</dbReference>
<evidence type="ECO:0000256" key="1">
    <source>
        <dbReference type="ARBA" id="ARBA00000402"/>
    </source>
</evidence>
<comment type="catalytic activity">
    <reaction evidence="1">
        <text>Endonucleolytic cleavage of RNA, removing extra 3' nucleotides from tRNA precursor, generating 3' termini of tRNAs. A 3'-hydroxy group is left at the tRNA terminus and a 5'-phosphoryl group is left at the trailer molecule.</text>
        <dbReference type="EC" id="3.1.26.11"/>
    </reaction>
</comment>
<feature type="compositionally biased region" description="Acidic residues" evidence="11">
    <location>
        <begin position="382"/>
        <end position="397"/>
    </location>
</feature>
<dbReference type="GO" id="GO:0042781">
    <property type="term" value="F:3'-tRNA processing endoribonuclease activity"/>
    <property type="evidence" value="ECO:0007669"/>
    <property type="project" value="UniProtKB-EC"/>
</dbReference>